<protein>
    <recommendedName>
        <fullName evidence="2">Oxoglutarate/iron-dependent oxygenase C-terminal degradation domain-containing protein</fullName>
    </recommendedName>
</protein>
<evidence type="ECO:0000256" key="1">
    <source>
        <dbReference type="SAM" id="MobiDB-lite"/>
    </source>
</evidence>
<dbReference type="Pfam" id="PF10637">
    <property type="entry name" value="Ofd1_CTDD"/>
    <property type="match status" value="1"/>
</dbReference>
<proteinExistence type="predicted"/>
<dbReference type="InterPro" id="IPR051842">
    <property type="entry name" value="uS12_prolyl_hydroxylase"/>
</dbReference>
<dbReference type="PANTHER" id="PTHR12117">
    <property type="entry name" value="HISTONE ACETYLTRANSFERASE COMPLEX"/>
    <property type="match status" value="1"/>
</dbReference>
<dbReference type="AlphaFoldDB" id="A0A9W7BSU8"/>
<gene>
    <name evidence="3" type="ORF">TrVE_jg497</name>
</gene>
<evidence type="ECO:0000259" key="2">
    <source>
        <dbReference type="Pfam" id="PF10637"/>
    </source>
</evidence>
<dbReference type="GO" id="GO:0031418">
    <property type="term" value="F:L-ascorbic acid binding"/>
    <property type="evidence" value="ECO:0007669"/>
    <property type="project" value="InterPro"/>
</dbReference>
<comment type="caution">
    <text evidence="3">The sequence shown here is derived from an EMBL/GenBank/DDBJ whole genome shotgun (WGS) entry which is preliminary data.</text>
</comment>
<evidence type="ECO:0000313" key="3">
    <source>
        <dbReference type="EMBL" id="GMH93465.1"/>
    </source>
</evidence>
<accession>A0A9W7BSU8</accession>
<organism evidence="3 4">
    <name type="scientific">Triparma verrucosa</name>
    <dbReference type="NCBI Taxonomy" id="1606542"/>
    <lineage>
        <taxon>Eukaryota</taxon>
        <taxon>Sar</taxon>
        <taxon>Stramenopiles</taxon>
        <taxon>Ochrophyta</taxon>
        <taxon>Bolidophyceae</taxon>
        <taxon>Parmales</taxon>
        <taxon>Triparmaceae</taxon>
        <taxon>Triparma</taxon>
    </lineage>
</organism>
<dbReference type="PANTHER" id="PTHR12117:SF0">
    <property type="entry name" value="PROLYL 3-HYDROXYLASE OGFOD1"/>
    <property type="match status" value="1"/>
</dbReference>
<dbReference type="EMBL" id="BRXX01000139">
    <property type="protein sequence ID" value="GMH93465.1"/>
    <property type="molecule type" value="Genomic_DNA"/>
</dbReference>
<keyword evidence="4" id="KW-1185">Reference proteome</keyword>
<sequence>MSSAASMSNMSKLKYAFFGSVLGGGIYSGFTNYEKKMNDNKTPKAVLIRTILKKLKADLLTSASYAKFLLCCTGLDEIVGYRGKIRRFRPGLDYTVAHYGIFTERSVLDGTLCFVEGEGKQVLYDEGTGELVGGGEDEEWGGGGGGGFECYIAADEEEGAVDEYDPDDDSELLSVAASFNTMSLCYRNFGTMRFVKYVGSSAPGSRFDISLEYELNDYDDSGDEGEEGEEEGEGGEGSDGDN</sequence>
<evidence type="ECO:0000313" key="4">
    <source>
        <dbReference type="Proteomes" id="UP001165160"/>
    </source>
</evidence>
<dbReference type="Proteomes" id="UP001165160">
    <property type="component" value="Unassembled WGS sequence"/>
</dbReference>
<dbReference type="Gene3D" id="3.60.130.20">
    <property type="entry name" value="Oxoglutarate/iron-dependent oxygenase, C-terminal degradation domain"/>
    <property type="match status" value="1"/>
</dbReference>
<feature type="region of interest" description="Disordered" evidence="1">
    <location>
        <begin position="215"/>
        <end position="242"/>
    </location>
</feature>
<name>A0A9W7BSU8_9STRA</name>
<feature type="domain" description="Oxoglutarate/iron-dependent oxygenase C-terminal degradation" evidence="2">
    <location>
        <begin position="45"/>
        <end position="219"/>
    </location>
</feature>
<dbReference type="InterPro" id="IPR019601">
    <property type="entry name" value="Oxoglutarate/Fe-dep_Oase_C"/>
</dbReference>
<dbReference type="GO" id="GO:0016706">
    <property type="term" value="F:2-oxoglutarate-dependent dioxygenase activity"/>
    <property type="evidence" value="ECO:0007669"/>
    <property type="project" value="InterPro"/>
</dbReference>
<reference evidence="4" key="1">
    <citation type="journal article" date="2023" name="Commun. Biol.">
        <title>Genome analysis of Parmales, the sister group of diatoms, reveals the evolutionary specialization of diatoms from phago-mixotrophs to photoautotrophs.</title>
        <authorList>
            <person name="Ban H."/>
            <person name="Sato S."/>
            <person name="Yoshikawa S."/>
            <person name="Yamada K."/>
            <person name="Nakamura Y."/>
            <person name="Ichinomiya M."/>
            <person name="Sato N."/>
            <person name="Blanc-Mathieu R."/>
            <person name="Endo H."/>
            <person name="Kuwata A."/>
            <person name="Ogata H."/>
        </authorList>
    </citation>
    <scope>NUCLEOTIDE SEQUENCE [LARGE SCALE GENOMIC DNA]</scope>
    <source>
        <strain evidence="4">NIES 3699</strain>
    </source>
</reference>
<dbReference type="InterPro" id="IPR043044">
    <property type="entry name" value="TPA1/Ofd1_C"/>
</dbReference>
<dbReference type="GO" id="GO:0005506">
    <property type="term" value="F:iron ion binding"/>
    <property type="evidence" value="ECO:0007669"/>
    <property type="project" value="InterPro"/>
</dbReference>